<dbReference type="HOGENOM" id="CLU_062625_0_1_6"/>
<dbReference type="EMBL" id="CP001339">
    <property type="protein sequence ID" value="ACL73048.1"/>
    <property type="molecule type" value="Genomic_DNA"/>
</dbReference>
<dbReference type="Pfam" id="PF02108">
    <property type="entry name" value="FliH"/>
    <property type="match status" value="1"/>
</dbReference>
<evidence type="ECO:0000256" key="6">
    <source>
        <dbReference type="ARBA" id="ARBA00022490"/>
    </source>
</evidence>
<dbReference type="Proteomes" id="UP000002383">
    <property type="component" value="Chromosome"/>
</dbReference>
<dbReference type="InterPro" id="IPR018035">
    <property type="entry name" value="Flagellar_FliH/T3SS_HrpE"/>
</dbReference>
<evidence type="ECO:0000256" key="4">
    <source>
        <dbReference type="ARBA" id="ARBA00016507"/>
    </source>
</evidence>
<reference evidence="12 13" key="1">
    <citation type="journal article" date="2011" name="Stand. Genomic Sci.">
        <title>Complete genome sequence of 'Thioalkalivibrio sulfidophilus' HL-EbGr7.</title>
        <authorList>
            <person name="Muyzer G."/>
            <person name="Sorokin D.Y."/>
            <person name="Mavromatis K."/>
            <person name="Lapidus A."/>
            <person name="Clum A."/>
            <person name="Ivanova N."/>
            <person name="Pati A."/>
            <person name="d'Haeseleer P."/>
            <person name="Woyke T."/>
            <person name="Kyrpides N.C."/>
        </authorList>
    </citation>
    <scope>NUCLEOTIDE SEQUENCE [LARGE SCALE GENOMIC DNA]</scope>
    <source>
        <strain evidence="12 13">HL-EbGR7</strain>
    </source>
</reference>
<evidence type="ECO:0000256" key="2">
    <source>
        <dbReference type="ARBA" id="ARBA00004496"/>
    </source>
</evidence>
<keyword evidence="12" id="KW-0282">Flagellum</keyword>
<comment type="similarity">
    <text evidence="3">Belongs to the FliH family.</text>
</comment>
<dbReference type="InterPro" id="IPR051472">
    <property type="entry name" value="T3SS_Stator/FliH"/>
</dbReference>
<dbReference type="SUPFAM" id="SSF160527">
    <property type="entry name" value="V-type ATPase subunit E-like"/>
    <property type="match status" value="1"/>
</dbReference>
<keyword evidence="5" id="KW-0813">Transport</keyword>
<dbReference type="PRINTS" id="PR01003">
    <property type="entry name" value="FLGFLIH"/>
</dbReference>
<comment type="function">
    <text evidence="1">Needed for flagellar regrowth and assembly.</text>
</comment>
<comment type="subcellular location">
    <subcellularLocation>
        <location evidence="2">Cytoplasm</location>
    </subcellularLocation>
</comment>
<dbReference type="GO" id="GO:0009288">
    <property type="term" value="C:bacterial-type flagellum"/>
    <property type="evidence" value="ECO:0007669"/>
    <property type="project" value="InterPro"/>
</dbReference>
<accession>B8GT33</accession>
<dbReference type="AlphaFoldDB" id="B8GT33"/>
<evidence type="ECO:0000259" key="11">
    <source>
        <dbReference type="Pfam" id="PF02108"/>
    </source>
</evidence>
<protein>
    <recommendedName>
        <fullName evidence="4">Flagellar assembly protein FliH</fullName>
    </recommendedName>
</protein>
<keyword evidence="6" id="KW-0963">Cytoplasm</keyword>
<dbReference type="STRING" id="396588.Tgr7_1967"/>
<evidence type="ECO:0000313" key="12">
    <source>
        <dbReference type="EMBL" id="ACL73048.1"/>
    </source>
</evidence>
<feature type="region of interest" description="Disordered" evidence="10">
    <location>
        <begin position="17"/>
        <end position="47"/>
    </location>
</feature>
<keyword evidence="7" id="KW-1005">Bacterial flagellum biogenesis</keyword>
<feature type="domain" description="Flagellar assembly protein FliH/Type III secretion system HrpE" evidence="11">
    <location>
        <begin position="86"/>
        <end position="211"/>
    </location>
</feature>
<proteinExistence type="inferred from homology"/>
<dbReference type="GO" id="GO:0005829">
    <property type="term" value="C:cytosol"/>
    <property type="evidence" value="ECO:0007669"/>
    <property type="project" value="TreeGrafter"/>
</dbReference>
<sequence>MTQRIISGEEVETAQRWEAPAVGDAAAASRRPGVQARSEAVTDRPALPTAREIEEIQRAAREEGRAEGFEQGLQEGRKAGEAAVRAEVESLQRVLESLVPGVQALDQQLESDLLQLVSTVTRQLVRRELRADPGQIVAVVREALMVLPSTERTIRLHLHPEDARLVRDALHLSELERPWKVIEDPTLSRGGARLETDTSHVDASLETRLNALISELWGGERRHDEQGDAQGRDRSQSRQRCR</sequence>
<dbReference type="eggNOG" id="COG1317">
    <property type="taxonomic scope" value="Bacteria"/>
</dbReference>
<dbReference type="OrthoDB" id="6196089at2"/>
<dbReference type="GO" id="GO:0071973">
    <property type="term" value="P:bacterial-type flagellum-dependent cell motility"/>
    <property type="evidence" value="ECO:0007669"/>
    <property type="project" value="InterPro"/>
</dbReference>
<keyword evidence="12" id="KW-0969">Cilium</keyword>
<dbReference type="PANTHER" id="PTHR34982:SF1">
    <property type="entry name" value="FLAGELLAR ASSEMBLY PROTEIN FLIH"/>
    <property type="match status" value="1"/>
</dbReference>
<evidence type="ECO:0000256" key="9">
    <source>
        <dbReference type="ARBA" id="ARBA00023225"/>
    </source>
</evidence>
<keyword evidence="9" id="KW-1006">Bacterial flagellum protein export</keyword>
<evidence type="ECO:0000256" key="10">
    <source>
        <dbReference type="SAM" id="MobiDB-lite"/>
    </source>
</evidence>
<evidence type="ECO:0000256" key="5">
    <source>
        <dbReference type="ARBA" id="ARBA00022448"/>
    </source>
</evidence>
<dbReference type="GO" id="GO:0044781">
    <property type="term" value="P:bacterial-type flagellum organization"/>
    <property type="evidence" value="ECO:0007669"/>
    <property type="project" value="UniProtKB-KW"/>
</dbReference>
<dbReference type="KEGG" id="tgr:Tgr7_1967"/>
<dbReference type="PANTHER" id="PTHR34982">
    <property type="entry name" value="YOP PROTEINS TRANSLOCATION PROTEIN L"/>
    <property type="match status" value="1"/>
</dbReference>
<keyword evidence="13" id="KW-1185">Reference proteome</keyword>
<name>B8GT33_THISH</name>
<evidence type="ECO:0000256" key="7">
    <source>
        <dbReference type="ARBA" id="ARBA00022795"/>
    </source>
</evidence>
<gene>
    <name evidence="12" type="ordered locus">Tgr7_1967</name>
</gene>
<keyword evidence="8" id="KW-0653">Protein transport</keyword>
<dbReference type="InterPro" id="IPR000563">
    <property type="entry name" value="Flag_FliH"/>
</dbReference>
<dbReference type="GO" id="GO:0003774">
    <property type="term" value="F:cytoskeletal motor activity"/>
    <property type="evidence" value="ECO:0007669"/>
    <property type="project" value="InterPro"/>
</dbReference>
<feature type="compositionally biased region" description="Basic and acidic residues" evidence="10">
    <location>
        <begin position="220"/>
        <end position="236"/>
    </location>
</feature>
<dbReference type="GO" id="GO:0015031">
    <property type="term" value="P:protein transport"/>
    <property type="evidence" value="ECO:0007669"/>
    <property type="project" value="UniProtKB-KW"/>
</dbReference>
<evidence type="ECO:0000256" key="1">
    <source>
        <dbReference type="ARBA" id="ARBA00003041"/>
    </source>
</evidence>
<evidence type="ECO:0000256" key="3">
    <source>
        <dbReference type="ARBA" id="ARBA00006602"/>
    </source>
</evidence>
<evidence type="ECO:0000256" key="8">
    <source>
        <dbReference type="ARBA" id="ARBA00022927"/>
    </source>
</evidence>
<keyword evidence="12" id="KW-0966">Cell projection</keyword>
<evidence type="ECO:0000313" key="13">
    <source>
        <dbReference type="Proteomes" id="UP000002383"/>
    </source>
</evidence>
<dbReference type="RefSeq" id="WP_012638527.1">
    <property type="nucleotide sequence ID" value="NC_011901.1"/>
</dbReference>
<feature type="region of interest" description="Disordered" evidence="10">
    <location>
        <begin position="220"/>
        <end position="242"/>
    </location>
</feature>
<organism evidence="12 13">
    <name type="scientific">Thioalkalivibrio sulfidiphilus (strain HL-EbGR7)</name>
    <dbReference type="NCBI Taxonomy" id="396588"/>
    <lineage>
        <taxon>Bacteria</taxon>
        <taxon>Pseudomonadati</taxon>
        <taxon>Pseudomonadota</taxon>
        <taxon>Gammaproteobacteria</taxon>
        <taxon>Chromatiales</taxon>
        <taxon>Ectothiorhodospiraceae</taxon>
        <taxon>Thioalkalivibrio</taxon>
    </lineage>
</organism>